<dbReference type="AlphaFoldDB" id="A0A2A5CCK7"/>
<dbReference type="EMBL" id="NVWI01000006">
    <property type="protein sequence ID" value="PCJ41106.1"/>
    <property type="molecule type" value="Genomic_DNA"/>
</dbReference>
<evidence type="ECO:0008006" key="3">
    <source>
        <dbReference type="Google" id="ProtNLM"/>
    </source>
</evidence>
<protein>
    <recommendedName>
        <fullName evidence="3">AsmA domain-containing protein</fullName>
    </recommendedName>
</protein>
<sequence>MKKILIGVGLVVVLLGGGAILFLSNLDGLVKTAIETYGSEAVGSQVSVGSVEINLTEGSVAIYDFSVANPAGFSDQLMMSFSEVSVAIDIATIGDPIIVINSIVAREPYVLYESANGTTNVDAVSARFAGDEEEVMPEDAADESTVELSIASILIENIEAQMAGEGVPDLSINLGDINLQNLQGTPDEIASQIMGPLTRQISANAASALLEATASLITDSLEGAVESLDNIGDSLGEGLNNVGDALEEGLGNLFGN</sequence>
<accession>A0A2A5CCK7</accession>
<dbReference type="Proteomes" id="UP000228987">
    <property type="component" value="Unassembled WGS sequence"/>
</dbReference>
<evidence type="ECO:0000313" key="1">
    <source>
        <dbReference type="EMBL" id="PCJ41106.1"/>
    </source>
</evidence>
<proteinExistence type="predicted"/>
<comment type="caution">
    <text evidence="1">The sequence shown here is derived from an EMBL/GenBank/DDBJ whole genome shotgun (WGS) entry which is preliminary data.</text>
</comment>
<name>A0A2A5CCK7_9GAMM</name>
<gene>
    <name evidence="1" type="ORF">COA71_08650</name>
</gene>
<evidence type="ECO:0000313" key="2">
    <source>
        <dbReference type="Proteomes" id="UP000228987"/>
    </source>
</evidence>
<organism evidence="1 2">
    <name type="scientific">SAR86 cluster bacterium</name>
    <dbReference type="NCBI Taxonomy" id="2030880"/>
    <lineage>
        <taxon>Bacteria</taxon>
        <taxon>Pseudomonadati</taxon>
        <taxon>Pseudomonadota</taxon>
        <taxon>Gammaproteobacteria</taxon>
        <taxon>SAR86 cluster</taxon>
    </lineage>
</organism>
<reference evidence="2" key="1">
    <citation type="submission" date="2017-08" db="EMBL/GenBank/DDBJ databases">
        <title>A dynamic microbial community with high functional redundancy inhabits the cold, oxic subseafloor aquifer.</title>
        <authorList>
            <person name="Tully B.J."/>
            <person name="Wheat C.G."/>
            <person name="Glazer B.T."/>
            <person name="Huber J.A."/>
        </authorList>
    </citation>
    <scope>NUCLEOTIDE SEQUENCE [LARGE SCALE GENOMIC DNA]</scope>
</reference>